<dbReference type="STRING" id="1423792.FD09_GL001314"/>
<evidence type="ECO:0000313" key="2">
    <source>
        <dbReference type="Proteomes" id="UP000051330"/>
    </source>
</evidence>
<sequence>MAQSAVTTYITQLQQLAIPRWADLPAFPVYAEQAADIVNKAFAPFGFAAVTTSDINYWVKQKVVTEASKKKFDQKGIAAIMAIAFFSEVYPLSDIHAGVTLLSKPAEAARIYDFFVLTTLNNVHRYATNFQQDILIPGQTEGQIVAMSAPIIQIAVLSVIQKAIVHHALVAEPVAKEGK</sequence>
<evidence type="ECO:0008006" key="3">
    <source>
        <dbReference type="Google" id="ProtNLM"/>
    </source>
</evidence>
<evidence type="ECO:0000313" key="1">
    <source>
        <dbReference type="EMBL" id="KRL14153.1"/>
    </source>
</evidence>
<dbReference type="RefSeq" id="WP_057818101.1">
    <property type="nucleotide sequence ID" value="NZ_AZEC01000002.1"/>
</dbReference>
<gene>
    <name evidence="1" type="ORF">FD09_GL001314</name>
</gene>
<dbReference type="OrthoDB" id="3191472at2"/>
<keyword evidence="2" id="KW-1185">Reference proteome</keyword>
<organism evidence="1 2">
    <name type="scientific">Schleiferilactobacillus perolens DSM 12744</name>
    <dbReference type="NCBI Taxonomy" id="1423792"/>
    <lineage>
        <taxon>Bacteria</taxon>
        <taxon>Bacillati</taxon>
        <taxon>Bacillota</taxon>
        <taxon>Bacilli</taxon>
        <taxon>Lactobacillales</taxon>
        <taxon>Lactobacillaceae</taxon>
        <taxon>Schleiferilactobacillus</taxon>
    </lineage>
</organism>
<dbReference type="AlphaFoldDB" id="A0A0R1N356"/>
<dbReference type="Proteomes" id="UP000051330">
    <property type="component" value="Unassembled WGS sequence"/>
</dbReference>
<dbReference type="PATRIC" id="fig|1423792.3.peg.1333"/>
<comment type="caution">
    <text evidence="1">The sequence shown here is derived from an EMBL/GenBank/DDBJ whole genome shotgun (WGS) entry which is preliminary data.</text>
</comment>
<accession>A0A0R1N356</accession>
<proteinExistence type="predicted"/>
<name>A0A0R1N356_9LACO</name>
<dbReference type="EMBL" id="AZEC01000002">
    <property type="protein sequence ID" value="KRL14153.1"/>
    <property type="molecule type" value="Genomic_DNA"/>
</dbReference>
<protein>
    <recommendedName>
        <fullName evidence="3">DUF1836 domain-containing protein</fullName>
    </recommendedName>
</protein>
<reference evidence="1 2" key="1">
    <citation type="journal article" date="2015" name="Genome Announc.">
        <title>Expanding the biotechnology potential of lactobacilli through comparative genomics of 213 strains and associated genera.</title>
        <authorList>
            <person name="Sun Z."/>
            <person name="Harris H.M."/>
            <person name="McCann A."/>
            <person name="Guo C."/>
            <person name="Argimon S."/>
            <person name="Zhang W."/>
            <person name="Yang X."/>
            <person name="Jeffery I.B."/>
            <person name="Cooney J.C."/>
            <person name="Kagawa T.F."/>
            <person name="Liu W."/>
            <person name="Song Y."/>
            <person name="Salvetti E."/>
            <person name="Wrobel A."/>
            <person name="Rasinkangas P."/>
            <person name="Parkhill J."/>
            <person name="Rea M.C."/>
            <person name="O'Sullivan O."/>
            <person name="Ritari J."/>
            <person name="Douillard F.P."/>
            <person name="Paul Ross R."/>
            <person name="Yang R."/>
            <person name="Briner A.E."/>
            <person name="Felis G.E."/>
            <person name="de Vos W.M."/>
            <person name="Barrangou R."/>
            <person name="Klaenhammer T.R."/>
            <person name="Caufield P.W."/>
            <person name="Cui Y."/>
            <person name="Zhang H."/>
            <person name="O'Toole P.W."/>
        </authorList>
    </citation>
    <scope>NUCLEOTIDE SEQUENCE [LARGE SCALE GENOMIC DNA]</scope>
    <source>
        <strain evidence="1 2">DSM 12744</strain>
    </source>
</reference>
<dbReference type="Pfam" id="PF08876">
    <property type="entry name" value="DUF1836"/>
    <property type="match status" value="1"/>
</dbReference>
<dbReference type="InterPro" id="IPR014975">
    <property type="entry name" value="DUF1836"/>
</dbReference>